<name>A0ABQ9INE5_9NEOP</name>
<gene>
    <name evidence="4" type="ORF">PR048_003079</name>
</gene>
<evidence type="ECO:0000256" key="1">
    <source>
        <dbReference type="ARBA" id="ARBA00022741"/>
    </source>
</evidence>
<dbReference type="SUPFAM" id="SSF56112">
    <property type="entry name" value="Protein kinase-like (PK-like)"/>
    <property type="match status" value="1"/>
</dbReference>
<dbReference type="InterPro" id="IPR011009">
    <property type="entry name" value="Kinase-like_dom_sf"/>
</dbReference>
<dbReference type="PANTHER" id="PTHR11920:SF494">
    <property type="entry name" value="ATRIAL NATRIURETIC PEPTIDE RECEPTOR 2"/>
    <property type="match status" value="1"/>
</dbReference>
<keyword evidence="1" id="KW-0547">Nucleotide-binding</keyword>
<protein>
    <recommendedName>
        <fullName evidence="3">Serine-threonine/tyrosine-protein kinase catalytic domain-containing protein</fullName>
    </recommendedName>
</protein>
<keyword evidence="5" id="KW-1185">Reference proteome</keyword>
<sequence>MLLCFWQMKDLHHDHLVRFLGACVEVPNCYLLTEYCPKGSLQDILENDQFKLDWMFRYSLMHDITKVTNHPSCLCPFPTTHHTLTWVCPNSDKGTKYAF</sequence>
<evidence type="ECO:0000313" key="4">
    <source>
        <dbReference type="EMBL" id="KAJ8897729.1"/>
    </source>
</evidence>
<comment type="caution">
    <text evidence="4">The sequence shown here is derived from an EMBL/GenBank/DDBJ whole genome shotgun (WGS) entry which is preliminary data.</text>
</comment>
<proteinExistence type="predicted"/>
<dbReference type="Gene3D" id="1.10.510.10">
    <property type="entry name" value="Transferase(Phosphotransferase) domain 1"/>
    <property type="match status" value="1"/>
</dbReference>
<dbReference type="Proteomes" id="UP001159363">
    <property type="component" value="Chromosome 1"/>
</dbReference>
<dbReference type="EMBL" id="JARBHB010000001">
    <property type="protein sequence ID" value="KAJ8897729.1"/>
    <property type="molecule type" value="Genomic_DNA"/>
</dbReference>
<dbReference type="Pfam" id="PF07714">
    <property type="entry name" value="PK_Tyr_Ser-Thr"/>
    <property type="match status" value="1"/>
</dbReference>
<evidence type="ECO:0000313" key="5">
    <source>
        <dbReference type="Proteomes" id="UP001159363"/>
    </source>
</evidence>
<reference evidence="4 5" key="1">
    <citation type="submission" date="2023-02" db="EMBL/GenBank/DDBJ databases">
        <title>LHISI_Scaffold_Assembly.</title>
        <authorList>
            <person name="Stuart O.P."/>
            <person name="Cleave R."/>
            <person name="Magrath M.J.L."/>
            <person name="Mikheyev A.S."/>
        </authorList>
    </citation>
    <scope>NUCLEOTIDE SEQUENCE [LARGE SCALE GENOMIC DNA]</scope>
    <source>
        <strain evidence="4">Daus_M_001</strain>
        <tissue evidence="4">Leg muscle</tissue>
    </source>
</reference>
<feature type="domain" description="Serine-threonine/tyrosine-protein kinase catalytic" evidence="3">
    <location>
        <begin position="8"/>
        <end position="66"/>
    </location>
</feature>
<evidence type="ECO:0000259" key="3">
    <source>
        <dbReference type="Pfam" id="PF07714"/>
    </source>
</evidence>
<accession>A0ABQ9INE5</accession>
<organism evidence="4 5">
    <name type="scientific">Dryococelus australis</name>
    <dbReference type="NCBI Taxonomy" id="614101"/>
    <lineage>
        <taxon>Eukaryota</taxon>
        <taxon>Metazoa</taxon>
        <taxon>Ecdysozoa</taxon>
        <taxon>Arthropoda</taxon>
        <taxon>Hexapoda</taxon>
        <taxon>Insecta</taxon>
        <taxon>Pterygota</taxon>
        <taxon>Neoptera</taxon>
        <taxon>Polyneoptera</taxon>
        <taxon>Phasmatodea</taxon>
        <taxon>Verophasmatodea</taxon>
        <taxon>Anareolatae</taxon>
        <taxon>Phasmatidae</taxon>
        <taxon>Eurycanthinae</taxon>
        <taxon>Dryococelus</taxon>
    </lineage>
</organism>
<dbReference type="PANTHER" id="PTHR11920">
    <property type="entry name" value="GUANYLYL CYCLASE"/>
    <property type="match status" value="1"/>
</dbReference>
<keyword evidence="2" id="KW-0456">Lyase</keyword>
<dbReference type="InterPro" id="IPR001245">
    <property type="entry name" value="Ser-Thr/Tyr_kinase_cat_dom"/>
</dbReference>
<evidence type="ECO:0000256" key="2">
    <source>
        <dbReference type="ARBA" id="ARBA00023239"/>
    </source>
</evidence>
<dbReference type="InterPro" id="IPR050401">
    <property type="entry name" value="Cyclic_nucleotide_synthase"/>
</dbReference>